<protein>
    <recommendedName>
        <fullName evidence="3">DUF3108 domain-containing protein</fullName>
    </recommendedName>
</protein>
<dbReference type="RefSeq" id="WP_283239904.1">
    <property type="nucleotide sequence ID" value="NZ_JASGBP010000010.1"/>
</dbReference>
<evidence type="ECO:0000313" key="1">
    <source>
        <dbReference type="EMBL" id="MDI9258240.1"/>
    </source>
</evidence>
<sequence length="247" mass="28861">MKEKMIILFFMFFQFAFGQSNVSRYTLKSYSDKSGKGEVNISKDSLSLKSIMVSENILEDTKYTVTESIECYNNTSLTTHKIDYEIFAQKGELMRLDSIYVNVKQKDSLQIWTYKSRTKVDTLITKFPTIPFSFLSYYLSTLDYSRKGKIATLNLINSFKLTGYIENVPLVYVEDVIVKREGEIITLKKVKLGDETYISTFWLNKNNEVVIMSIGNSINKTTYRDYDSIDEIKLYKEIFREINMRNL</sequence>
<accession>A0ABT6XTD4</accession>
<reference evidence="1 2" key="1">
    <citation type="submission" date="2023-05" db="EMBL/GenBank/DDBJ databases">
        <title>Flavobacterium sedimenti sp. nov., isolated from the sediment.</title>
        <authorList>
            <person name="Wu N."/>
        </authorList>
    </citation>
    <scope>NUCLEOTIDE SEQUENCE [LARGE SCALE GENOMIC DNA]</scope>
    <source>
        <strain evidence="1 2">YZ-48</strain>
    </source>
</reference>
<proteinExistence type="predicted"/>
<name>A0ABT6XTD4_9FLAO</name>
<gene>
    <name evidence="1" type="ORF">QHT84_12520</name>
</gene>
<comment type="caution">
    <text evidence="1">The sequence shown here is derived from an EMBL/GenBank/DDBJ whole genome shotgun (WGS) entry which is preliminary data.</text>
</comment>
<keyword evidence="2" id="KW-1185">Reference proteome</keyword>
<organism evidence="1 2">
    <name type="scientific">Flavobacterium sedimenticola</name>
    <dbReference type="NCBI Taxonomy" id="3043286"/>
    <lineage>
        <taxon>Bacteria</taxon>
        <taxon>Pseudomonadati</taxon>
        <taxon>Bacteroidota</taxon>
        <taxon>Flavobacteriia</taxon>
        <taxon>Flavobacteriales</taxon>
        <taxon>Flavobacteriaceae</taxon>
        <taxon>Flavobacterium</taxon>
    </lineage>
</organism>
<dbReference type="EMBL" id="JASGBP010000010">
    <property type="protein sequence ID" value="MDI9258240.1"/>
    <property type="molecule type" value="Genomic_DNA"/>
</dbReference>
<dbReference type="Proteomes" id="UP001230035">
    <property type="component" value="Unassembled WGS sequence"/>
</dbReference>
<evidence type="ECO:0000313" key="2">
    <source>
        <dbReference type="Proteomes" id="UP001230035"/>
    </source>
</evidence>
<evidence type="ECO:0008006" key="3">
    <source>
        <dbReference type="Google" id="ProtNLM"/>
    </source>
</evidence>